<dbReference type="AlphaFoldDB" id="A0A0E9PX15"/>
<evidence type="ECO:0000313" key="1">
    <source>
        <dbReference type="EMBL" id="JAH08635.1"/>
    </source>
</evidence>
<proteinExistence type="predicted"/>
<dbReference type="EMBL" id="GBXM01088195">
    <property type="protein sequence ID" value="JAH20382.1"/>
    <property type="molecule type" value="Transcribed_RNA"/>
</dbReference>
<reference evidence="1" key="1">
    <citation type="submission" date="2014-11" db="EMBL/GenBank/DDBJ databases">
        <authorList>
            <person name="Amaro Gonzalez C."/>
        </authorList>
    </citation>
    <scope>NUCLEOTIDE SEQUENCE</scope>
</reference>
<accession>A0A0E9PX15</accession>
<name>A0A0E9PX15_ANGAN</name>
<organism evidence="1">
    <name type="scientific">Anguilla anguilla</name>
    <name type="common">European freshwater eel</name>
    <name type="synonym">Muraena anguilla</name>
    <dbReference type="NCBI Taxonomy" id="7936"/>
    <lineage>
        <taxon>Eukaryota</taxon>
        <taxon>Metazoa</taxon>
        <taxon>Chordata</taxon>
        <taxon>Craniata</taxon>
        <taxon>Vertebrata</taxon>
        <taxon>Euteleostomi</taxon>
        <taxon>Actinopterygii</taxon>
        <taxon>Neopterygii</taxon>
        <taxon>Teleostei</taxon>
        <taxon>Anguilliformes</taxon>
        <taxon>Anguillidae</taxon>
        <taxon>Anguilla</taxon>
    </lineage>
</organism>
<protein>
    <submittedName>
        <fullName evidence="1">Uncharacterized protein</fullName>
    </submittedName>
</protein>
<reference evidence="1" key="2">
    <citation type="journal article" date="2015" name="Fish Shellfish Immunol.">
        <title>Early steps in the European eel (Anguilla anguilla)-Vibrio vulnificus interaction in the gills: Role of the RtxA13 toxin.</title>
        <authorList>
            <person name="Callol A."/>
            <person name="Pajuelo D."/>
            <person name="Ebbesson L."/>
            <person name="Teles M."/>
            <person name="MacKenzie S."/>
            <person name="Amaro C."/>
        </authorList>
    </citation>
    <scope>NUCLEOTIDE SEQUENCE</scope>
</reference>
<sequence>MWTAGEELCDSVNGGRGSGFKLSHNYNNNYK</sequence>
<dbReference type="EMBL" id="GBXM01099942">
    <property type="protein sequence ID" value="JAH08635.1"/>
    <property type="molecule type" value="Transcribed_RNA"/>
</dbReference>